<evidence type="ECO:0000313" key="2">
    <source>
        <dbReference type="Proteomes" id="UP001185254"/>
    </source>
</evidence>
<keyword evidence="2" id="KW-1185">Reference proteome</keyword>
<proteinExistence type="predicted"/>
<organism evidence="1 2">
    <name type="scientific">Paraburkholderia caledonica</name>
    <dbReference type="NCBI Taxonomy" id="134536"/>
    <lineage>
        <taxon>Bacteria</taxon>
        <taxon>Pseudomonadati</taxon>
        <taxon>Pseudomonadota</taxon>
        <taxon>Betaproteobacteria</taxon>
        <taxon>Burkholderiales</taxon>
        <taxon>Burkholderiaceae</taxon>
        <taxon>Paraburkholderia</taxon>
    </lineage>
</organism>
<accession>A0ABU1KTW1</accession>
<dbReference type="EMBL" id="JAVDQN010000001">
    <property type="protein sequence ID" value="MDR6374401.1"/>
    <property type="molecule type" value="Genomic_DNA"/>
</dbReference>
<gene>
    <name evidence="1" type="ORF">J2776_001077</name>
</gene>
<reference evidence="1 2" key="1">
    <citation type="submission" date="2023-07" db="EMBL/GenBank/DDBJ databases">
        <title>Sorghum-associated microbial communities from plants grown in Nebraska, USA.</title>
        <authorList>
            <person name="Schachtman D."/>
        </authorList>
    </citation>
    <scope>NUCLEOTIDE SEQUENCE [LARGE SCALE GENOMIC DNA]</scope>
    <source>
        <strain evidence="1 2">DS1039</strain>
    </source>
</reference>
<comment type="caution">
    <text evidence="1">The sequence shown here is derived from an EMBL/GenBank/DDBJ whole genome shotgun (WGS) entry which is preliminary data.</text>
</comment>
<sequence>MVTKLPELLRKKGRGLAPDRSHFVEYVSILLNATGLRKGPGIGYTLARSAPVSRLFCGPSGLRFSAWFPGALHSPPVREPEHERDRTALELVFGCCIEVRRSGMAAVTCVVYSGDLYANCIGSAQRAAFCG</sequence>
<protein>
    <submittedName>
        <fullName evidence="1">Uncharacterized protein</fullName>
    </submittedName>
</protein>
<dbReference type="Proteomes" id="UP001185254">
    <property type="component" value="Unassembled WGS sequence"/>
</dbReference>
<evidence type="ECO:0000313" key="1">
    <source>
        <dbReference type="EMBL" id="MDR6374401.1"/>
    </source>
</evidence>
<name>A0ABU1KTW1_9BURK</name>